<comment type="caution">
    <text evidence="1">The sequence shown here is derived from an EMBL/GenBank/DDBJ whole genome shotgun (WGS) entry which is preliminary data.</text>
</comment>
<protein>
    <submittedName>
        <fullName evidence="1">Uncharacterized protein</fullName>
    </submittedName>
</protein>
<gene>
    <name evidence="1" type="ORF">SDC9_201873</name>
</gene>
<reference evidence="1" key="1">
    <citation type="submission" date="2019-08" db="EMBL/GenBank/DDBJ databases">
        <authorList>
            <person name="Kucharzyk K."/>
            <person name="Murdoch R.W."/>
            <person name="Higgins S."/>
            <person name="Loffler F."/>
        </authorList>
    </citation>
    <scope>NUCLEOTIDE SEQUENCE</scope>
</reference>
<proteinExistence type="predicted"/>
<dbReference type="AlphaFoldDB" id="A0A645J3Z1"/>
<evidence type="ECO:0000313" key="1">
    <source>
        <dbReference type="EMBL" id="MPN54203.1"/>
    </source>
</evidence>
<accession>A0A645J3Z1</accession>
<organism evidence="1">
    <name type="scientific">bioreactor metagenome</name>
    <dbReference type="NCBI Taxonomy" id="1076179"/>
    <lineage>
        <taxon>unclassified sequences</taxon>
        <taxon>metagenomes</taxon>
        <taxon>ecological metagenomes</taxon>
    </lineage>
</organism>
<dbReference type="EMBL" id="VSSQ01122210">
    <property type="protein sequence ID" value="MPN54203.1"/>
    <property type="molecule type" value="Genomic_DNA"/>
</dbReference>
<sequence length="63" mass="7267">MQGFLAHQRGAHTRQFAFLQRTETIEQRNRYHAVQHAITEKLQALVIGLTKTAVRQGLNKQIL</sequence>
<name>A0A645J3Z1_9ZZZZ</name>